<dbReference type="AlphaFoldDB" id="A0A2K8KF38"/>
<evidence type="ECO:0000313" key="2">
    <source>
        <dbReference type="EMBL" id="ATX66563.1"/>
    </source>
</evidence>
<feature type="compositionally biased region" description="Basic residues" evidence="1">
    <location>
        <begin position="1"/>
        <end position="10"/>
    </location>
</feature>
<keyword evidence="3" id="KW-1185">Reference proteome</keyword>
<protein>
    <submittedName>
        <fullName evidence="2">DUF177 domain-containing protein</fullName>
    </submittedName>
</protein>
<evidence type="ECO:0000313" key="3">
    <source>
        <dbReference type="Proteomes" id="UP000228948"/>
    </source>
</evidence>
<sequence>MEARTRRKQGWPKLSQTPEPITSISLHPPFRVSQLGGRKRHDVDIQPDAALRQQIAEMLGLEGVKKFRFKAELRPLNKSDWELVGTLGATIVQACAITLAPVTSRIDERVTRRFLADMPEPQAQEIEMPEDDSVEALGAMIDASAIAIEALTLAIRPFPRAEDAKLSDQGYLEQSPPDSAPLPETTHRPFAGLADLKAKLAQTDNDSAKSDK</sequence>
<feature type="region of interest" description="Disordered" evidence="1">
    <location>
        <begin position="1"/>
        <end position="27"/>
    </location>
</feature>
<reference evidence="2 3" key="1">
    <citation type="submission" date="2017-11" db="EMBL/GenBank/DDBJ databases">
        <title>Revised Sequence and Annotation of the Rhodobaca barguzinensis strain alga05 Genome.</title>
        <authorList>
            <person name="Kopejtka K."/>
            <person name="Tomasch J.M."/>
            <person name="Bunk B."/>
            <person name="Koblizek M."/>
        </authorList>
    </citation>
    <scope>NUCLEOTIDE SEQUENCE [LARGE SCALE GENOMIC DNA]</scope>
    <source>
        <strain evidence="3">alga05</strain>
    </source>
</reference>
<gene>
    <name evidence="2" type="ORF">BG454_12675</name>
</gene>
<accession>A0A2K8KF38</accession>
<feature type="compositionally biased region" description="Polar residues" evidence="1">
    <location>
        <begin position="14"/>
        <end position="25"/>
    </location>
</feature>
<dbReference type="InterPro" id="IPR003772">
    <property type="entry name" value="YceD"/>
</dbReference>
<dbReference type="STRING" id="441209.GCA_001870665_02316"/>
<dbReference type="Pfam" id="PF02620">
    <property type="entry name" value="YceD"/>
    <property type="match status" value="1"/>
</dbReference>
<evidence type="ECO:0000256" key="1">
    <source>
        <dbReference type="SAM" id="MobiDB-lite"/>
    </source>
</evidence>
<proteinExistence type="predicted"/>
<dbReference type="OrthoDB" id="8443793at2"/>
<name>A0A2K8KF38_9RHOB</name>
<dbReference type="KEGG" id="rbg:BG454_12675"/>
<dbReference type="EMBL" id="CP024899">
    <property type="protein sequence ID" value="ATX66563.1"/>
    <property type="molecule type" value="Genomic_DNA"/>
</dbReference>
<feature type="region of interest" description="Disordered" evidence="1">
    <location>
        <begin position="165"/>
        <end position="191"/>
    </location>
</feature>
<dbReference type="Proteomes" id="UP000228948">
    <property type="component" value="Chromosome"/>
</dbReference>
<organism evidence="2 3">
    <name type="scientific">Roseinatronobacter bogoriensis subsp. barguzinensis</name>
    <dbReference type="NCBI Taxonomy" id="441209"/>
    <lineage>
        <taxon>Bacteria</taxon>
        <taxon>Pseudomonadati</taxon>
        <taxon>Pseudomonadota</taxon>
        <taxon>Alphaproteobacteria</taxon>
        <taxon>Rhodobacterales</taxon>
        <taxon>Paracoccaceae</taxon>
        <taxon>Roseinatronobacter</taxon>
    </lineage>
</organism>